<organism evidence="1 2">
    <name type="scientific">Marinoscillum luteum</name>
    <dbReference type="NCBI Taxonomy" id="861051"/>
    <lineage>
        <taxon>Bacteria</taxon>
        <taxon>Pseudomonadati</taxon>
        <taxon>Bacteroidota</taxon>
        <taxon>Cytophagia</taxon>
        <taxon>Cytophagales</taxon>
        <taxon>Reichenbachiellaceae</taxon>
        <taxon>Marinoscillum</taxon>
    </lineage>
</organism>
<proteinExistence type="predicted"/>
<evidence type="ECO:0000313" key="1">
    <source>
        <dbReference type="EMBL" id="MFH6984404.1"/>
    </source>
</evidence>
<reference evidence="1 2" key="1">
    <citation type="journal article" date="2013" name="Int. J. Syst. Evol. Microbiol.">
        <title>Marinoscillum luteum sp. nov., isolated from marine sediment.</title>
        <authorList>
            <person name="Cha I.T."/>
            <person name="Park S.J."/>
            <person name="Kim S.J."/>
            <person name="Kim J.G."/>
            <person name="Jung M.Y."/>
            <person name="Shin K.S."/>
            <person name="Kwon K.K."/>
            <person name="Yang S.H."/>
            <person name="Seo Y.S."/>
            <person name="Rhee S.K."/>
        </authorList>
    </citation>
    <scope>NUCLEOTIDE SEQUENCE [LARGE SCALE GENOMIC DNA]</scope>
    <source>
        <strain evidence="1 2">KCTC 23939</strain>
    </source>
</reference>
<dbReference type="Pfam" id="PF14054">
    <property type="entry name" value="DUF4249"/>
    <property type="match status" value="1"/>
</dbReference>
<dbReference type="RefSeq" id="WP_395417744.1">
    <property type="nucleotide sequence ID" value="NZ_JBIPKE010000017.1"/>
</dbReference>
<dbReference type="Proteomes" id="UP001610063">
    <property type="component" value="Unassembled WGS sequence"/>
</dbReference>
<accession>A0ABW7NA39</accession>
<keyword evidence="2" id="KW-1185">Reference proteome</keyword>
<comment type="caution">
    <text evidence="1">The sequence shown here is derived from an EMBL/GenBank/DDBJ whole genome shotgun (WGS) entry which is preliminary data.</text>
</comment>
<name>A0ABW7NA39_9BACT</name>
<dbReference type="EMBL" id="JBIPKE010000017">
    <property type="protein sequence ID" value="MFH6984404.1"/>
    <property type="molecule type" value="Genomic_DNA"/>
</dbReference>
<protein>
    <submittedName>
        <fullName evidence="1">DUF4249 family protein</fullName>
    </submittedName>
</protein>
<dbReference type="InterPro" id="IPR025345">
    <property type="entry name" value="DUF4249"/>
</dbReference>
<gene>
    <name evidence="1" type="ORF">ACHKAR_13205</name>
</gene>
<sequence>MRITCFMKLMSRWLMGVLILWGCEEPYDFEEDKDIERPIIITGYIDQSSGPYFVKVSQASATGSLPANVLAACVILYDETGPSEEFEEVGDGVYRCPGNTVHGEPGGSYYIEVKLSTGHVFRSVPETMPALQASDSLNWKETLDVRTASTGLDFKVPVVSIDMTTSIPQTSEPLYFNWVGAESFSIIPTDFPDPFGSIPPPCYVTRYFGSEKINLFSNLQNKAPSYTFEGFWIRDIDDSFLTKHIFTVYQYGISKGYYSYLQSVKVLVENNGSLFDSPPGRAVGNIYPLEGDALVQGYFHASVVDTTRMAVFPNELISFIIDDCEYTIGKPFSEYDAHCLNCLNYPGSTYERPEYWTKVY</sequence>
<evidence type="ECO:0000313" key="2">
    <source>
        <dbReference type="Proteomes" id="UP001610063"/>
    </source>
</evidence>